<dbReference type="GO" id="GO:0005524">
    <property type="term" value="F:ATP binding"/>
    <property type="evidence" value="ECO:0007669"/>
    <property type="project" value="UniProtKB-KW"/>
</dbReference>
<dbReference type="InterPro" id="IPR045540">
    <property type="entry name" value="YegS/DAGK_C"/>
</dbReference>
<keyword evidence="4" id="KW-0547">Nucleotide-binding</keyword>
<keyword evidence="6" id="KW-0067">ATP-binding</keyword>
<dbReference type="InterPro" id="IPR016064">
    <property type="entry name" value="NAD/diacylglycerol_kinase_sf"/>
</dbReference>
<evidence type="ECO:0000313" key="10">
    <source>
        <dbReference type="EMBL" id="HJC67433.1"/>
    </source>
</evidence>
<dbReference type="AlphaFoldDB" id="A0A9D2PWB6"/>
<reference evidence="10" key="2">
    <citation type="submission" date="2021-04" db="EMBL/GenBank/DDBJ databases">
        <authorList>
            <person name="Gilroy R."/>
        </authorList>
    </citation>
    <scope>NUCLEOTIDE SEQUENCE</scope>
    <source>
        <strain evidence="10">CHK198-12963</strain>
    </source>
</reference>
<evidence type="ECO:0000256" key="1">
    <source>
        <dbReference type="ARBA" id="ARBA00001946"/>
    </source>
</evidence>
<dbReference type="PANTHER" id="PTHR12358:SF54">
    <property type="entry name" value="SPHINGOSINE KINASE RELATED PROTEIN"/>
    <property type="match status" value="1"/>
</dbReference>
<evidence type="ECO:0000256" key="2">
    <source>
        <dbReference type="ARBA" id="ARBA00005983"/>
    </source>
</evidence>
<dbReference type="Pfam" id="PF19279">
    <property type="entry name" value="YegS_C"/>
    <property type="match status" value="1"/>
</dbReference>
<dbReference type="SUPFAM" id="SSF111331">
    <property type="entry name" value="NAD kinase/diacylglycerol kinase-like"/>
    <property type="match status" value="1"/>
</dbReference>
<dbReference type="Proteomes" id="UP000823863">
    <property type="component" value="Unassembled WGS sequence"/>
</dbReference>
<keyword evidence="8" id="KW-1208">Phospholipid metabolism</keyword>
<evidence type="ECO:0000313" key="11">
    <source>
        <dbReference type="Proteomes" id="UP000823863"/>
    </source>
</evidence>
<evidence type="ECO:0000256" key="8">
    <source>
        <dbReference type="ARBA" id="ARBA00023264"/>
    </source>
</evidence>
<dbReference type="Gene3D" id="3.40.50.10330">
    <property type="entry name" value="Probable inorganic polyphosphate/atp-NAD kinase, domain 1"/>
    <property type="match status" value="1"/>
</dbReference>
<reference evidence="10" key="1">
    <citation type="journal article" date="2021" name="PeerJ">
        <title>Extensive microbial diversity within the chicken gut microbiome revealed by metagenomics and culture.</title>
        <authorList>
            <person name="Gilroy R."/>
            <person name="Ravi A."/>
            <person name="Getino M."/>
            <person name="Pursley I."/>
            <person name="Horton D.L."/>
            <person name="Alikhan N.F."/>
            <person name="Baker D."/>
            <person name="Gharbi K."/>
            <person name="Hall N."/>
            <person name="Watson M."/>
            <person name="Adriaenssens E.M."/>
            <person name="Foster-Nyarko E."/>
            <person name="Jarju S."/>
            <person name="Secka A."/>
            <person name="Antonio M."/>
            <person name="Oren A."/>
            <person name="Chaudhuri R.R."/>
            <person name="La Ragione R."/>
            <person name="Hildebrand F."/>
            <person name="Pallen M.J."/>
        </authorList>
    </citation>
    <scope>NUCLEOTIDE SEQUENCE</scope>
    <source>
        <strain evidence="10">CHK198-12963</strain>
    </source>
</reference>
<name>A0A9D2PWB6_9FIRM</name>
<keyword evidence="7" id="KW-0443">Lipid metabolism</keyword>
<keyword evidence="5 10" id="KW-0418">Kinase</keyword>
<dbReference type="InterPro" id="IPR017438">
    <property type="entry name" value="ATP-NAD_kinase_N"/>
</dbReference>
<comment type="similarity">
    <text evidence="2">Belongs to the diacylglycerol/lipid kinase family.</text>
</comment>
<dbReference type="PROSITE" id="PS50146">
    <property type="entry name" value="DAGK"/>
    <property type="match status" value="1"/>
</dbReference>
<dbReference type="Pfam" id="PF00781">
    <property type="entry name" value="DAGK_cat"/>
    <property type="match status" value="1"/>
</dbReference>
<protein>
    <submittedName>
        <fullName evidence="10">Diacylglycerol kinase family lipid kinase</fullName>
    </submittedName>
</protein>
<evidence type="ECO:0000256" key="5">
    <source>
        <dbReference type="ARBA" id="ARBA00022777"/>
    </source>
</evidence>
<keyword evidence="7" id="KW-0444">Lipid biosynthesis</keyword>
<dbReference type="PANTHER" id="PTHR12358">
    <property type="entry name" value="SPHINGOSINE KINASE"/>
    <property type="match status" value="1"/>
</dbReference>
<dbReference type="InterPro" id="IPR050187">
    <property type="entry name" value="Lipid_Phosphate_FormReg"/>
</dbReference>
<dbReference type="InterPro" id="IPR001206">
    <property type="entry name" value="Diacylglycerol_kinase_cat_dom"/>
</dbReference>
<feature type="domain" description="DAGKc" evidence="9">
    <location>
        <begin position="1"/>
        <end position="130"/>
    </location>
</feature>
<evidence type="ECO:0000256" key="6">
    <source>
        <dbReference type="ARBA" id="ARBA00022840"/>
    </source>
</evidence>
<keyword evidence="7" id="KW-0594">Phospholipid biosynthesis</keyword>
<dbReference type="GO" id="GO:0016301">
    <property type="term" value="F:kinase activity"/>
    <property type="evidence" value="ECO:0007669"/>
    <property type="project" value="UniProtKB-KW"/>
</dbReference>
<dbReference type="GO" id="GO:0008654">
    <property type="term" value="P:phospholipid biosynthetic process"/>
    <property type="evidence" value="ECO:0007669"/>
    <property type="project" value="UniProtKB-KW"/>
</dbReference>
<gene>
    <name evidence="10" type="ORF">H9931_12105</name>
</gene>
<comment type="cofactor">
    <cofactor evidence="1">
        <name>Mg(2+)</name>
        <dbReference type="ChEBI" id="CHEBI:18420"/>
    </cofactor>
</comment>
<accession>A0A9D2PWB6</accession>
<proteinExistence type="inferred from homology"/>
<dbReference type="Gene3D" id="2.60.200.40">
    <property type="match status" value="1"/>
</dbReference>
<comment type="caution">
    <text evidence="10">The sequence shown here is derived from an EMBL/GenBank/DDBJ whole genome shotgun (WGS) entry which is preliminary data.</text>
</comment>
<evidence type="ECO:0000256" key="7">
    <source>
        <dbReference type="ARBA" id="ARBA00023209"/>
    </source>
</evidence>
<dbReference type="EMBL" id="DWWB01000069">
    <property type="protein sequence ID" value="HJC67433.1"/>
    <property type="molecule type" value="Genomic_DNA"/>
</dbReference>
<sequence length="307" mass="34158">MYYFIVNPNAGWGKGGRVWRVLSCYMEKHQVEYEAYLTTEKGDARNIARKLTAGRKEPMILIGVGGDGTMNELVDGLVFGAHLTLGCIPAGSANDFRRGLRLTSNPVKGLKRIVAARRQRLLDYGIISYGEQEVEHRRFLVSTGIGLDAAVCQEIAEKRLNRRRLFPFGKSLSYILAGLGQIIKCRPCKGYIILDGVRRVEFNHIAFIACHIQPYEGGGFKMAPGADHSDGRLTICVASHASKRKLLSVFWEAFKGGRRQKGIRCYECLEAVIHTERLLPVHADGESCGLHDDLQVSCVPRKVRIVG</sequence>
<evidence type="ECO:0000256" key="4">
    <source>
        <dbReference type="ARBA" id="ARBA00022741"/>
    </source>
</evidence>
<evidence type="ECO:0000256" key="3">
    <source>
        <dbReference type="ARBA" id="ARBA00022679"/>
    </source>
</evidence>
<evidence type="ECO:0000259" key="9">
    <source>
        <dbReference type="PROSITE" id="PS50146"/>
    </source>
</evidence>
<dbReference type="SMART" id="SM00046">
    <property type="entry name" value="DAGKc"/>
    <property type="match status" value="1"/>
</dbReference>
<keyword evidence="3" id="KW-0808">Transferase</keyword>
<organism evidence="10 11">
    <name type="scientific">Candidatus Enterocloster excrementigallinarum</name>
    <dbReference type="NCBI Taxonomy" id="2838558"/>
    <lineage>
        <taxon>Bacteria</taxon>
        <taxon>Bacillati</taxon>
        <taxon>Bacillota</taxon>
        <taxon>Clostridia</taxon>
        <taxon>Lachnospirales</taxon>
        <taxon>Lachnospiraceae</taxon>
        <taxon>Enterocloster</taxon>
    </lineage>
</organism>